<dbReference type="EMBL" id="RXHI01000026">
    <property type="protein sequence ID" value="RUA22023.1"/>
    <property type="molecule type" value="Genomic_DNA"/>
</dbReference>
<feature type="region of interest" description="Disordered" evidence="1">
    <location>
        <begin position="1"/>
        <end position="30"/>
    </location>
</feature>
<gene>
    <name evidence="2" type="ORF">DSL92_08260</name>
</gene>
<sequence>MKAVIEGGQGGHRPDAAVVHRPGPHADRRRQSGRWCRCCQPYSSGGTGALASCAPSPPRPGREYKKHIEKDPALSWRFQPVAWAASQAERWSDPACAGRLQSRPMAC</sequence>
<comment type="caution">
    <text evidence="2">The sequence shown here is derived from an EMBL/GenBank/DDBJ whole genome shotgun (WGS) entry which is preliminary data.</text>
</comment>
<reference evidence="2" key="1">
    <citation type="submission" date="2018-12" db="EMBL/GenBank/DDBJ databases">
        <authorList>
            <person name="Jadhav K."/>
            <person name="Kushwaha B."/>
            <person name="Jadhav I."/>
        </authorList>
    </citation>
    <scope>NUCLEOTIDE SEQUENCE [LARGE SCALE GENOMIC DNA]</scope>
    <source>
        <strain evidence="2">SBS 10</strain>
    </source>
</reference>
<evidence type="ECO:0000256" key="1">
    <source>
        <dbReference type="SAM" id="MobiDB-lite"/>
    </source>
</evidence>
<evidence type="ECO:0000313" key="2">
    <source>
        <dbReference type="EMBL" id="RUA22023.1"/>
    </source>
</evidence>
<protein>
    <submittedName>
        <fullName evidence="2">Uncharacterized protein</fullName>
    </submittedName>
</protein>
<name>A0A3S0QFJ4_9GAMM</name>
<proteinExistence type="predicted"/>
<accession>A0A3S0QFJ4</accession>
<dbReference type="AlphaFoldDB" id="A0A3S0QFJ4"/>
<organism evidence="2">
    <name type="scientific">Billgrantia gudaonensis</name>
    <dbReference type="NCBI Taxonomy" id="376427"/>
    <lineage>
        <taxon>Bacteria</taxon>
        <taxon>Pseudomonadati</taxon>
        <taxon>Pseudomonadota</taxon>
        <taxon>Gammaproteobacteria</taxon>
        <taxon>Oceanospirillales</taxon>
        <taxon>Halomonadaceae</taxon>
        <taxon>Billgrantia</taxon>
    </lineage>
</organism>